<name>A0A1Y2K6E3_9PROT</name>
<dbReference type="AlphaFoldDB" id="A0A1Y2K6E3"/>
<comment type="caution">
    <text evidence="2">The sequence shown here is derived from an EMBL/GenBank/DDBJ whole genome shotgun (WGS) entry which is preliminary data.</text>
</comment>
<sequence length="168" mass="19215">MGRHTLAEASELTGVDLVTLWKQVNDGSVSVKQDPSGHDVLETGELLKIYEKRLELTAESLSASEKNLIVQMMQETAQLESRAMMLERENRTLSECVDELRQERNAWRDQTRNLMTLIKRRMNRSETPSADALESAKREIEAQIKDKWAAKLAPLVARLQRQLRKRGA</sequence>
<evidence type="ECO:0000313" key="3">
    <source>
        <dbReference type="Proteomes" id="UP000194003"/>
    </source>
</evidence>
<dbReference type="EMBL" id="LVJN01000018">
    <property type="protein sequence ID" value="OSM05113.1"/>
    <property type="molecule type" value="Genomic_DNA"/>
</dbReference>
<keyword evidence="3" id="KW-1185">Reference proteome</keyword>
<feature type="coiled-coil region" evidence="1">
    <location>
        <begin position="69"/>
        <end position="110"/>
    </location>
</feature>
<reference evidence="2 3" key="1">
    <citation type="journal article" date="2016" name="BMC Genomics">
        <title>Combined genomic and structural analyses of a cultured magnetotactic bacterium reveals its niche adaptation to a dynamic environment.</title>
        <authorList>
            <person name="Araujo A.C."/>
            <person name="Morillo V."/>
            <person name="Cypriano J."/>
            <person name="Teixeira L.C."/>
            <person name="Leao P."/>
            <person name="Lyra S."/>
            <person name="Almeida L.G."/>
            <person name="Bazylinski D.A."/>
            <person name="Vasconcellos A.T."/>
            <person name="Abreu F."/>
            <person name="Lins U."/>
        </authorList>
    </citation>
    <scope>NUCLEOTIDE SEQUENCE [LARGE SCALE GENOMIC DNA]</scope>
    <source>
        <strain evidence="2 3">IT-1</strain>
    </source>
</reference>
<organism evidence="2 3">
    <name type="scientific">Magnetofaba australis IT-1</name>
    <dbReference type="NCBI Taxonomy" id="1434232"/>
    <lineage>
        <taxon>Bacteria</taxon>
        <taxon>Pseudomonadati</taxon>
        <taxon>Pseudomonadota</taxon>
        <taxon>Magnetococcia</taxon>
        <taxon>Magnetococcales</taxon>
        <taxon>Magnetococcaceae</taxon>
        <taxon>Magnetofaba</taxon>
    </lineage>
</organism>
<gene>
    <name evidence="2" type="ORF">MAIT1_03262</name>
</gene>
<protein>
    <submittedName>
        <fullName evidence="2">Uncharacterized protein</fullName>
    </submittedName>
</protein>
<dbReference type="RefSeq" id="WP_085441752.1">
    <property type="nucleotide sequence ID" value="NZ_LVJN01000018.1"/>
</dbReference>
<dbReference type="OrthoDB" id="7909028at2"/>
<evidence type="ECO:0000313" key="2">
    <source>
        <dbReference type="EMBL" id="OSM05113.1"/>
    </source>
</evidence>
<keyword evidence="1" id="KW-0175">Coiled coil</keyword>
<proteinExistence type="predicted"/>
<accession>A0A1Y2K6E3</accession>
<dbReference type="Proteomes" id="UP000194003">
    <property type="component" value="Unassembled WGS sequence"/>
</dbReference>
<evidence type="ECO:0000256" key="1">
    <source>
        <dbReference type="SAM" id="Coils"/>
    </source>
</evidence>